<dbReference type="EnsemblMetazoa" id="ASIC016156-RA">
    <property type="protein sequence ID" value="ASIC016156-PA"/>
    <property type="gene ID" value="ASIC016156"/>
</dbReference>
<dbReference type="InterPro" id="IPR050216">
    <property type="entry name" value="LRR_domain-containing"/>
</dbReference>
<dbReference type="EMBL" id="KE525337">
    <property type="protein sequence ID" value="KFB48036.1"/>
    <property type="molecule type" value="Genomic_DNA"/>
</dbReference>
<evidence type="ECO:0000256" key="3">
    <source>
        <dbReference type="ARBA" id="ARBA00022737"/>
    </source>
</evidence>
<dbReference type="FunFam" id="1.10.1170.10:FF:000002">
    <property type="entry name" value="Baculoviral IAP repeat containing 7"/>
    <property type="match status" value="1"/>
</dbReference>
<protein>
    <submittedName>
        <fullName evidence="10">AGAP005053-PA-like protein</fullName>
    </submittedName>
    <submittedName>
        <fullName evidence="11">RING-type domain-containing protein</fullName>
    </submittedName>
</protein>
<dbReference type="STRING" id="74873.A0A084WCU2"/>
<dbReference type="InterPro" id="IPR032675">
    <property type="entry name" value="LRR_dom_sf"/>
</dbReference>
<evidence type="ECO:0000256" key="8">
    <source>
        <dbReference type="SAM" id="MobiDB-lite"/>
    </source>
</evidence>
<dbReference type="CDD" id="cd16515">
    <property type="entry name" value="RING-HC_LRSAM1"/>
    <property type="match status" value="1"/>
</dbReference>
<name>A0A084WCU2_ANOSI</name>
<dbReference type="PROSITE" id="PS51450">
    <property type="entry name" value="LRR"/>
    <property type="match status" value="3"/>
</dbReference>
<dbReference type="GO" id="GO:0008270">
    <property type="term" value="F:zinc ion binding"/>
    <property type="evidence" value="ECO:0007669"/>
    <property type="project" value="UniProtKB-KW"/>
</dbReference>
<dbReference type="PANTHER" id="PTHR48051:SF1">
    <property type="entry name" value="RAS SUPPRESSOR PROTEIN 1"/>
    <property type="match status" value="1"/>
</dbReference>
<evidence type="ECO:0000313" key="12">
    <source>
        <dbReference type="Proteomes" id="UP000030765"/>
    </source>
</evidence>
<reference evidence="11" key="2">
    <citation type="submission" date="2020-05" db="UniProtKB">
        <authorList>
            <consortium name="EnsemblMetazoa"/>
        </authorList>
    </citation>
    <scope>IDENTIFICATION</scope>
</reference>
<keyword evidence="4 6" id="KW-0863">Zinc-finger</keyword>
<dbReference type="AlphaFoldDB" id="A0A084WCU2"/>
<dbReference type="PROSITE" id="PS50089">
    <property type="entry name" value="ZF_RING_2"/>
    <property type="match status" value="1"/>
</dbReference>
<dbReference type="Gene3D" id="3.30.40.10">
    <property type="entry name" value="Zinc/RING finger domain, C3HC4 (zinc finger)"/>
    <property type="match status" value="1"/>
</dbReference>
<sequence>MPTTSQQPTVDFKARLERKQCLAKETPEPIYDLEDCNLKDVPSGVFVMCKVLRKEVLILANNKLSTLAGGGSLQDLALLQSLNLSYNRFKKLPEDIHQLVNLRELFLSNNALEKLPAAIGRLKKLELLILSANNLSTVEQIAFMTNLRVLDISGNVRLSQLPNQLATCDNLVDIVLDSERIENPPAAVVAGGTYAILKYLSTGEIRPPEQSSALNVAVATTSAFISGERSEKRQQELGRERYEKERKLLERERLAFEKDILTESKLHEQQQKRKQMLLLQLLEQQNQNESQVHKLQQEKQTERERLIDNILKDEQKSNELVSNLLELKNGPDPAFLEQEREEQQRLLEHLRTQQNDLRKQEILGAMTSLLENEINIIQNFHNQRDQSSRSILEREYETNNLLNNVFLNYDRNRQDVIDQITCDEDIQKSAVAALIARNDSRTWGLVEQVRIVESQLAALTLYEIERKKNNQDDQILLDTLKIIEKQKESEQTDFWLLQYQKLLDRQPTELSNDTASIDPVLGYQFLVNGVVHCLPFLSKIWQNKDKELCTVSDRDLVDAGVQSSTDRQGILLSIANYYDYLNCKIDYPEGEESVVATPMATAPSTTITPDDAVSPNTPEAPSIVGGRSVEEPISPMGGGVGGVTQFAECVICMEQTVQVIFLPCGHMCCCSGCHAEIHDCPMCRAYIERKIKVIQP</sequence>
<evidence type="ECO:0000256" key="1">
    <source>
        <dbReference type="ARBA" id="ARBA00022614"/>
    </source>
</evidence>
<accession>A0A084WCU2</accession>
<dbReference type="InterPro" id="IPR001841">
    <property type="entry name" value="Znf_RING"/>
</dbReference>
<feature type="compositionally biased region" description="Polar residues" evidence="8">
    <location>
        <begin position="605"/>
        <end position="619"/>
    </location>
</feature>
<keyword evidence="2" id="KW-0479">Metal-binding</keyword>
<reference evidence="10 12" key="1">
    <citation type="journal article" date="2014" name="BMC Genomics">
        <title>Genome sequence of Anopheles sinensis provides insight into genetics basis of mosquito competence for malaria parasites.</title>
        <authorList>
            <person name="Zhou D."/>
            <person name="Zhang D."/>
            <person name="Ding G."/>
            <person name="Shi L."/>
            <person name="Hou Q."/>
            <person name="Ye Y."/>
            <person name="Xu Y."/>
            <person name="Zhou H."/>
            <person name="Xiong C."/>
            <person name="Li S."/>
            <person name="Yu J."/>
            <person name="Hong S."/>
            <person name="Yu X."/>
            <person name="Zou P."/>
            <person name="Chen C."/>
            <person name="Chang X."/>
            <person name="Wang W."/>
            <person name="Lv Y."/>
            <person name="Sun Y."/>
            <person name="Ma L."/>
            <person name="Shen B."/>
            <person name="Zhu C."/>
        </authorList>
    </citation>
    <scope>NUCLEOTIDE SEQUENCE [LARGE SCALE GENOMIC DNA]</scope>
</reference>
<dbReference type="SMART" id="SM00369">
    <property type="entry name" value="LRR_TYP"/>
    <property type="match status" value="3"/>
</dbReference>
<evidence type="ECO:0000313" key="11">
    <source>
        <dbReference type="EnsemblMetazoa" id="ASIC016156-PA"/>
    </source>
</evidence>
<dbReference type="SUPFAM" id="SSF52058">
    <property type="entry name" value="L domain-like"/>
    <property type="match status" value="1"/>
</dbReference>
<evidence type="ECO:0000259" key="9">
    <source>
        <dbReference type="PROSITE" id="PS50089"/>
    </source>
</evidence>
<feature type="region of interest" description="Disordered" evidence="8">
    <location>
        <begin position="605"/>
        <end position="627"/>
    </location>
</feature>
<dbReference type="FunFam" id="3.80.10.10:FF:000911">
    <property type="entry name" value="Protein lap4-like Protein"/>
    <property type="match status" value="1"/>
</dbReference>
<dbReference type="VEuPathDB" id="VectorBase:ASIS023584"/>
<dbReference type="Pfam" id="PF13855">
    <property type="entry name" value="LRR_8"/>
    <property type="match status" value="1"/>
</dbReference>
<feature type="domain" description="RING-type" evidence="9">
    <location>
        <begin position="649"/>
        <end position="684"/>
    </location>
</feature>
<dbReference type="PANTHER" id="PTHR48051">
    <property type="match status" value="1"/>
</dbReference>
<evidence type="ECO:0000256" key="2">
    <source>
        <dbReference type="ARBA" id="ARBA00022723"/>
    </source>
</evidence>
<dbReference type="OMA" id="LWCSSEC"/>
<keyword evidence="12" id="KW-1185">Reference proteome</keyword>
<dbReference type="Pfam" id="PF13920">
    <property type="entry name" value="zf-C3HC4_3"/>
    <property type="match status" value="1"/>
</dbReference>
<organism evidence="10">
    <name type="scientific">Anopheles sinensis</name>
    <name type="common">Mosquito</name>
    <dbReference type="NCBI Taxonomy" id="74873"/>
    <lineage>
        <taxon>Eukaryota</taxon>
        <taxon>Metazoa</taxon>
        <taxon>Ecdysozoa</taxon>
        <taxon>Arthropoda</taxon>
        <taxon>Hexapoda</taxon>
        <taxon>Insecta</taxon>
        <taxon>Pterygota</taxon>
        <taxon>Neoptera</taxon>
        <taxon>Endopterygota</taxon>
        <taxon>Diptera</taxon>
        <taxon>Nematocera</taxon>
        <taxon>Culicoidea</taxon>
        <taxon>Culicidae</taxon>
        <taxon>Anophelinae</taxon>
        <taxon>Anopheles</taxon>
    </lineage>
</organism>
<keyword evidence="1" id="KW-0433">Leucine-rich repeat</keyword>
<dbReference type="GO" id="GO:0005737">
    <property type="term" value="C:cytoplasm"/>
    <property type="evidence" value="ECO:0007669"/>
    <property type="project" value="TreeGrafter"/>
</dbReference>
<evidence type="ECO:0000256" key="5">
    <source>
        <dbReference type="ARBA" id="ARBA00022833"/>
    </source>
</evidence>
<proteinExistence type="predicted"/>
<keyword evidence="3" id="KW-0677">Repeat</keyword>
<dbReference type="InterPro" id="IPR003591">
    <property type="entry name" value="Leu-rich_rpt_typical-subtyp"/>
</dbReference>
<dbReference type="Proteomes" id="UP000030765">
    <property type="component" value="Unassembled WGS sequence"/>
</dbReference>
<evidence type="ECO:0000256" key="6">
    <source>
        <dbReference type="PROSITE-ProRule" id="PRU00175"/>
    </source>
</evidence>
<gene>
    <name evidence="10" type="ORF">ZHAS_00016156</name>
</gene>
<evidence type="ECO:0000256" key="7">
    <source>
        <dbReference type="SAM" id="Coils"/>
    </source>
</evidence>
<dbReference type="SUPFAM" id="SSF57850">
    <property type="entry name" value="RING/U-box"/>
    <property type="match status" value="1"/>
</dbReference>
<dbReference type="EMBL" id="ATLV01022885">
    <property type="status" value="NOT_ANNOTATED_CDS"/>
    <property type="molecule type" value="Genomic_DNA"/>
</dbReference>
<keyword evidence="7" id="KW-0175">Coiled coil</keyword>
<dbReference type="InterPro" id="IPR001611">
    <property type="entry name" value="Leu-rich_rpt"/>
</dbReference>
<keyword evidence="5" id="KW-0862">Zinc</keyword>
<feature type="coiled-coil region" evidence="7">
    <location>
        <begin position="232"/>
        <end position="305"/>
    </location>
</feature>
<dbReference type="InterPro" id="IPR013083">
    <property type="entry name" value="Znf_RING/FYVE/PHD"/>
</dbReference>
<dbReference type="Gene3D" id="3.80.10.10">
    <property type="entry name" value="Ribonuclease Inhibitor"/>
    <property type="match status" value="1"/>
</dbReference>
<dbReference type="OrthoDB" id="1711136at2759"/>
<evidence type="ECO:0000313" key="10">
    <source>
        <dbReference type="EMBL" id="KFB48036.1"/>
    </source>
</evidence>
<evidence type="ECO:0000256" key="4">
    <source>
        <dbReference type="ARBA" id="ARBA00022771"/>
    </source>
</evidence>
<dbReference type="VEuPathDB" id="VectorBase:ASIC016156"/>